<keyword evidence="2" id="KW-1133">Transmembrane helix</keyword>
<dbReference type="SMART" id="SM00331">
    <property type="entry name" value="PP2C_SIG"/>
    <property type="match status" value="1"/>
</dbReference>
<comment type="caution">
    <text evidence="4">The sequence shown here is derived from an EMBL/GenBank/DDBJ whole genome shotgun (WGS) entry which is preliminary data.</text>
</comment>
<feature type="domain" description="PPM-type phosphatase" evidence="3">
    <location>
        <begin position="421"/>
        <end position="639"/>
    </location>
</feature>
<evidence type="ECO:0000259" key="3">
    <source>
        <dbReference type="SMART" id="SM00331"/>
    </source>
</evidence>
<accession>A0A4R9M3W9</accession>
<keyword evidence="2" id="KW-0472">Membrane</keyword>
<name>A0A4R9M3W9_9LEPT</name>
<dbReference type="Pfam" id="PF07696">
    <property type="entry name" value="7TMR-DISMED2"/>
    <property type="match status" value="1"/>
</dbReference>
<dbReference type="Pfam" id="PF07695">
    <property type="entry name" value="7TMR-DISM_7TM"/>
    <property type="match status" value="1"/>
</dbReference>
<keyword evidence="5" id="KW-1185">Reference proteome</keyword>
<reference evidence="4" key="1">
    <citation type="journal article" date="2019" name="PLoS Negl. Trop. Dis.">
        <title>Revisiting the worldwide diversity of Leptospira species in the environment.</title>
        <authorList>
            <person name="Vincent A.T."/>
            <person name="Schiettekatte O."/>
            <person name="Bourhy P."/>
            <person name="Veyrier F.J."/>
            <person name="Picardeau M."/>
        </authorList>
    </citation>
    <scope>NUCLEOTIDE SEQUENCE [LARGE SCALE GENOMIC DNA]</scope>
    <source>
        <strain evidence="4">201300427</strain>
    </source>
</reference>
<dbReference type="InterPro" id="IPR052016">
    <property type="entry name" value="Bact_Sigma-Reg"/>
</dbReference>
<dbReference type="PANTHER" id="PTHR43156:SF2">
    <property type="entry name" value="STAGE II SPORULATION PROTEIN E"/>
    <property type="match status" value="1"/>
</dbReference>
<dbReference type="InterPro" id="IPR036457">
    <property type="entry name" value="PPM-type-like_dom_sf"/>
</dbReference>
<proteinExistence type="predicted"/>
<dbReference type="OrthoDB" id="118142at2"/>
<keyword evidence="1" id="KW-0378">Hydrolase</keyword>
<gene>
    <name evidence="4" type="ORF">EHS15_06225</name>
</gene>
<dbReference type="GO" id="GO:0016791">
    <property type="term" value="F:phosphatase activity"/>
    <property type="evidence" value="ECO:0007669"/>
    <property type="project" value="TreeGrafter"/>
</dbReference>
<keyword evidence="2" id="KW-0812">Transmembrane</keyword>
<feature type="transmembrane region" description="Helical" evidence="2">
    <location>
        <begin position="211"/>
        <end position="234"/>
    </location>
</feature>
<evidence type="ECO:0000313" key="5">
    <source>
        <dbReference type="Proteomes" id="UP000298058"/>
    </source>
</evidence>
<dbReference type="InterPro" id="IPR011622">
    <property type="entry name" value="7TMR_DISM_rcpt_extracell_dom2"/>
</dbReference>
<sequence>MKYLYILLFLFSISISISYLSAETIELSEDKNFRNIGRYLEYATPSKEHSSLIDILKTEQTWTQNPQKTISFPKWKDPIWFRFHLNYDGNSPHTFYLHFSSPVVDHFEMHYFYKGRWVSLRSGEQVLQKDKPLYSHIAAFPLPLSPGEERTIYVRIESANPIFNFVSIYNTRSFLSYAKKNDIFFAAYFGAGGLMFLYSLFLAYTLRYRQFFFYFFYLSTILLINLFSTGFMQYIELGSSHAWKNYLFPVGIYLTCIFGLIFTIEFLDIRKQYPRIAKLTNAFIISFLLLIPSLLFIELRLYIQIAVSLVIVPIIFSLSISFYCLIRNRRMIENYLFFFAMSSVLIGAAINSLTVQGVLEPHSIALYTLPLGSAVEIFLLAMALMVKVRQLRKEMEAKQEIDMQMKLAQKLQKDLLPKNIDSVLGYKLGFRYLPTSEIGGDFVQIIEKEDSFGLFLCDVSGHGIPAAMVASMAKVSLQIWADHLDEPGFAVEKIRSSLLDNLSGHFLSACFVYINPKQEIIKVVNAGHHPMIYLDREGNTEYYTAQGRAITEYISLDVQEKQFPLPKKGSLILYTDGVLEARNPNKSIDLFGEERLLDVLKENAKSDPQTICDHVLDEVFKFQKIKRADDDITILSIALEQNAN</sequence>
<dbReference type="PANTHER" id="PTHR43156">
    <property type="entry name" value="STAGE II SPORULATION PROTEIN E-RELATED"/>
    <property type="match status" value="1"/>
</dbReference>
<dbReference type="Gene3D" id="2.60.40.2380">
    <property type="match status" value="1"/>
</dbReference>
<dbReference type="Gene3D" id="3.60.40.10">
    <property type="entry name" value="PPM-type phosphatase domain"/>
    <property type="match status" value="1"/>
</dbReference>
<feature type="transmembrane region" description="Helical" evidence="2">
    <location>
        <begin position="335"/>
        <end position="358"/>
    </location>
</feature>
<feature type="transmembrane region" description="Helical" evidence="2">
    <location>
        <begin position="279"/>
        <end position="297"/>
    </location>
</feature>
<feature type="transmembrane region" description="Helical" evidence="2">
    <location>
        <begin position="246"/>
        <end position="267"/>
    </location>
</feature>
<dbReference type="SUPFAM" id="SSF81606">
    <property type="entry name" value="PP2C-like"/>
    <property type="match status" value="1"/>
</dbReference>
<dbReference type="AlphaFoldDB" id="A0A4R9M3W9"/>
<protein>
    <submittedName>
        <fullName evidence="4">Serine/threonine protein phosphatase</fullName>
    </submittedName>
</protein>
<dbReference type="Pfam" id="PF07228">
    <property type="entry name" value="SpoIIE"/>
    <property type="match status" value="1"/>
</dbReference>
<dbReference type="RefSeq" id="WP_135759687.1">
    <property type="nucleotide sequence ID" value="NZ_RQHW01000018.1"/>
</dbReference>
<evidence type="ECO:0000256" key="1">
    <source>
        <dbReference type="ARBA" id="ARBA00022801"/>
    </source>
</evidence>
<evidence type="ECO:0000256" key="2">
    <source>
        <dbReference type="SAM" id="Phobius"/>
    </source>
</evidence>
<dbReference type="InterPro" id="IPR001932">
    <property type="entry name" value="PPM-type_phosphatase-like_dom"/>
</dbReference>
<feature type="transmembrane region" description="Helical" evidence="2">
    <location>
        <begin position="364"/>
        <end position="386"/>
    </location>
</feature>
<dbReference type="Proteomes" id="UP000298058">
    <property type="component" value="Unassembled WGS sequence"/>
</dbReference>
<dbReference type="EMBL" id="RQHW01000018">
    <property type="protein sequence ID" value="TGN19969.1"/>
    <property type="molecule type" value="Genomic_DNA"/>
</dbReference>
<feature type="transmembrane region" description="Helical" evidence="2">
    <location>
        <begin position="303"/>
        <end position="326"/>
    </location>
</feature>
<organism evidence="4 5">
    <name type="scientific">Leptospira idonii</name>
    <dbReference type="NCBI Taxonomy" id="1193500"/>
    <lineage>
        <taxon>Bacteria</taxon>
        <taxon>Pseudomonadati</taxon>
        <taxon>Spirochaetota</taxon>
        <taxon>Spirochaetia</taxon>
        <taxon>Leptospirales</taxon>
        <taxon>Leptospiraceae</taxon>
        <taxon>Leptospira</taxon>
    </lineage>
</organism>
<evidence type="ECO:0000313" key="4">
    <source>
        <dbReference type="EMBL" id="TGN19969.1"/>
    </source>
</evidence>
<dbReference type="InterPro" id="IPR011623">
    <property type="entry name" value="7TMR_DISM_rcpt_extracell_dom1"/>
</dbReference>
<feature type="transmembrane region" description="Helical" evidence="2">
    <location>
        <begin position="183"/>
        <end position="204"/>
    </location>
</feature>